<reference evidence="1" key="1">
    <citation type="journal article" date="2023" name="bioRxiv">
        <title>Scaffold-level genome assemblies of two parasitoid biocontrol wasps reveal the parthenogenesis mechanism and an associated novel virus.</title>
        <authorList>
            <person name="Inwood S."/>
            <person name="Skelly J."/>
            <person name="Guhlin J."/>
            <person name="Harrop T."/>
            <person name="Goldson S."/>
            <person name="Dearden P."/>
        </authorList>
    </citation>
    <scope>NUCLEOTIDE SEQUENCE</scope>
    <source>
        <strain evidence="1">Irish</strain>
        <tissue evidence="1">Whole body</tissue>
    </source>
</reference>
<dbReference type="Proteomes" id="UP001168990">
    <property type="component" value="Unassembled WGS sequence"/>
</dbReference>
<keyword evidence="2" id="KW-1185">Reference proteome</keyword>
<evidence type="ECO:0000313" key="2">
    <source>
        <dbReference type="Proteomes" id="UP001168990"/>
    </source>
</evidence>
<proteinExistence type="predicted"/>
<name>A0AA39F6J4_9HYME</name>
<organism evidence="1 2">
    <name type="scientific">Microctonus aethiopoides</name>
    <dbReference type="NCBI Taxonomy" id="144406"/>
    <lineage>
        <taxon>Eukaryota</taxon>
        <taxon>Metazoa</taxon>
        <taxon>Ecdysozoa</taxon>
        <taxon>Arthropoda</taxon>
        <taxon>Hexapoda</taxon>
        <taxon>Insecta</taxon>
        <taxon>Pterygota</taxon>
        <taxon>Neoptera</taxon>
        <taxon>Endopterygota</taxon>
        <taxon>Hymenoptera</taxon>
        <taxon>Apocrita</taxon>
        <taxon>Ichneumonoidea</taxon>
        <taxon>Braconidae</taxon>
        <taxon>Euphorinae</taxon>
        <taxon>Microctonus</taxon>
    </lineage>
</organism>
<evidence type="ECO:0000313" key="1">
    <source>
        <dbReference type="EMBL" id="KAK0163893.1"/>
    </source>
</evidence>
<protein>
    <submittedName>
        <fullName evidence="1">Uncharacterized protein</fullName>
    </submittedName>
</protein>
<gene>
    <name evidence="1" type="ORF">PV328_002578</name>
</gene>
<dbReference type="EMBL" id="JAQQBS010001422">
    <property type="protein sequence ID" value="KAK0163893.1"/>
    <property type="molecule type" value="Genomic_DNA"/>
</dbReference>
<dbReference type="AlphaFoldDB" id="A0AA39F6J4"/>
<accession>A0AA39F6J4</accession>
<sequence length="67" mass="7372">MPMVVQGLGNTQDKIERLGGDGITDFADITGIHRSFSHFDLLSFPLSSVWGISRNSNKPYNGDMKDS</sequence>
<reference evidence="1" key="2">
    <citation type="submission" date="2023-03" db="EMBL/GenBank/DDBJ databases">
        <authorList>
            <person name="Inwood S.N."/>
            <person name="Skelly J.G."/>
            <person name="Guhlin J."/>
            <person name="Harrop T.W.R."/>
            <person name="Goldson S.G."/>
            <person name="Dearden P.K."/>
        </authorList>
    </citation>
    <scope>NUCLEOTIDE SEQUENCE</scope>
    <source>
        <strain evidence="1">Irish</strain>
        <tissue evidence="1">Whole body</tissue>
    </source>
</reference>
<comment type="caution">
    <text evidence="1">The sequence shown here is derived from an EMBL/GenBank/DDBJ whole genome shotgun (WGS) entry which is preliminary data.</text>
</comment>